<evidence type="ECO:0000256" key="2">
    <source>
        <dbReference type="ARBA" id="ARBA00004613"/>
    </source>
</evidence>
<evidence type="ECO:0000256" key="8">
    <source>
        <dbReference type="ARBA" id="ARBA00023033"/>
    </source>
</evidence>
<evidence type="ECO:0000256" key="13">
    <source>
        <dbReference type="SAM" id="SignalP"/>
    </source>
</evidence>
<gene>
    <name evidence="14" type="ORF">BDN70DRAFT_845009</name>
</gene>
<proteinExistence type="inferred from homology"/>
<comment type="caution">
    <text evidence="14">The sequence shown here is derived from an EMBL/GenBank/DDBJ whole genome shotgun (WGS) entry which is preliminary data.</text>
</comment>
<keyword evidence="10" id="KW-0325">Glycoprotein</keyword>
<evidence type="ECO:0000256" key="1">
    <source>
        <dbReference type="ARBA" id="ARBA00001973"/>
    </source>
</evidence>
<dbReference type="AlphaFoldDB" id="A0A9P5YQ46"/>
<keyword evidence="4" id="KW-0479">Metal-binding</keyword>
<evidence type="ECO:0000256" key="6">
    <source>
        <dbReference type="ARBA" id="ARBA00023002"/>
    </source>
</evidence>
<reference evidence="14" key="1">
    <citation type="submission" date="2020-11" db="EMBL/GenBank/DDBJ databases">
        <authorList>
            <consortium name="DOE Joint Genome Institute"/>
            <person name="Ahrendt S."/>
            <person name="Riley R."/>
            <person name="Andreopoulos W."/>
            <person name="Labutti K."/>
            <person name="Pangilinan J."/>
            <person name="Ruiz-Duenas F.J."/>
            <person name="Barrasa J.M."/>
            <person name="Sanchez-Garcia M."/>
            <person name="Camarero S."/>
            <person name="Miyauchi S."/>
            <person name="Serrano A."/>
            <person name="Linde D."/>
            <person name="Babiker R."/>
            <person name="Drula E."/>
            <person name="Ayuso-Fernandez I."/>
            <person name="Pacheco R."/>
            <person name="Padilla G."/>
            <person name="Ferreira P."/>
            <person name="Barriuso J."/>
            <person name="Kellner H."/>
            <person name="Castanera R."/>
            <person name="Alfaro M."/>
            <person name="Ramirez L."/>
            <person name="Pisabarro A.G."/>
            <person name="Kuo A."/>
            <person name="Tritt A."/>
            <person name="Lipzen A."/>
            <person name="He G."/>
            <person name="Yan M."/>
            <person name="Ng V."/>
            <person name="Cullen D."/>
            <person name="Martin F."/>
            <person name="Rosso M.-N."/>
            <person name="Henrissat B."/>
            <person name="Hibbett D."/>
            <person name="Martinez A.T."/>
            <person name="Grigoriev I.V."/>
        </authorList>
    </citation>
    <scope>NUCLEOTIDE SEQUENCE</scope>
    <source>
        <strain evidence="14">CIRM-BRFM 674</strain>
    </source>
</reference>
<evidence type="ECO:0000313" key="14">
    <source>
        <dbReference type="EMBL" id="KAF9471916.1"/>
    </source>
</evidence>
<evidence type="ECO:0000313" key="15">
    <source>
        <dbReference type="Proteomes" id="UP000807469"/>
    </source>
</evidence>
<dbReference type="Pfam" id="PF22810">
    <property type="entry name" value="LPMO_AA14"/>
    <property type="match status" value="1"/>
</dbReference>
<comment type="similarity">
    <text evidence="11">Belongs to the polysaccharide monooxygenase AA14 family.</text>
</comment>
<dbReference type="Proteomes" id="UP000807469">
    <property type="component" value="Unassembled WGS sequence"/>
</dbReference>
<evidence type="ECO:0000256" key="9">
    <source>
        <dbReference type="ARBA" id="ARBA00023157"/>
    </source>
</evidence>
<keyword evidence="9" id="KW-1015">Disulfide bond</keyword>
<dbReference type="GO" id="GO:0005576">
    <property type="term" value="C:extracellular region"/>
    <property type="evidence" value="ECO:0007669"/>
    <property type="project" value="UniProtKB-SubCell"/>
</dbReference>
<keyword evidence="3" id="KW-0964">Secreted</keyword>
<dbReference type="Gene3D" id="2.70.50.70">
    <property type="match status" value="1"/>
</dbReference>
<dbReference type="GO" id="GO:0046872">
    <property type="term" value="F:metal ion binding"/>
    <property type="evidence" value="ECO:0007669"/>
    <property type="project" value="UniProtKB-KW"/>
</dbReference>
<evidence type="ECO:0000256" key="5">
    <source>
        <dbReference type="ARBA" id="ARBA00022729"/>
    </source>
</evidence>
<feature type="compositionally biased region" description="Low complexity" evidence="12">
    <location>
        <begin position="323"/>
        <end position="342"/>
    </location>
</feature>
<accession>A0A9P5YQ46</accession>
<evidence type="ECO:0000256" key="7">
    <source>
        <dbReference type="ARBA" id="ARBA00023008"/>
    </source>
</evidence>
<evidence type="ECO:0000256" key="10">
    <source>
        <dbReference type="ARBA" id="ARBA00023180"/>
    </source>
</evidence>
<dbReference type="EMBL" id="MU155604">
    <property type="protein sequence ID" value="KAF9471916.1"/>
    <property type="molecule type" value="Genomic_DNA"/>
</dbReference>
<evidence type="ECO:0000256" key="3">
    <source>
        <dbReference type="ARBA" id="ARBA00022525"/>
    </source>
</evidence>
<protein>
    <submittedName>
        <fullName evidence="14">Uncharacterized protein</fullName>
    </submittedName>
</protein>
<sequence>MMHTILPLAIFALLPRVSGHSAFWSKSMFGFNVTDKTFPYDNRPVTPIKNMNFTEWWFHNHLDYPPNEGDFFELPAGRPATAEIACNKGATSFFASSEGGDIREPNNPNDVCPNSTSQAYHTNGIDDLEGCALAIAYKNDARAVQPEDFTVFSVNQTCVWTRFTDFQVPERMPPCPEGGCICAFFWIHAPDSGGEENYMNGFKCNVTGSTSTVPVSTSKVARRCGADPANNKMQSSPANCTYGAKTPFYWFNNERNNMFEGTYSPPVYNDLYNFLDGAQDDIFVDSYLSLPSPAPTAPLPIHAGVSVPMPADMQHGLSASVDTPSAATNTTTTATNTTTSSPGQDGYAYKRDMSDALNMERRREMVEGFRVNVESRRKRAAEVGAWRRSISRRSRRSFW</sequence>
<dbReference type="InterPro" id="IPR054497">
    <property type="entry name" value="LPMO_AA14"/>
</dbReference>
<evidence type="ECO:0000256" key="4">
    <source>
        <dbReference type="ARBA" id="ARBA00022723"/>
    </source>
</evidence>
<dbReference type="GO" id="GO:0004497">
    <property type="term" value="F:monooxygenase activity"/>
    <property type="evidence" value="ECO:0007669"/>
    <property type="project" value="UniProtKB-KW"/>
</dbReference>
<dbReference type="OrthoDB" id="2019572at2759"/>
<feature type="chain" id="PRO_5040331421" evidence="13">
    <location>
        <begin position="20"/>
        <end position="399"/>
    </location>
</feature>
<name>A0A9P5YQ46_9AGAR</name>
<evidence type="ECO:0000256" key="11">
    <source>
        <dbReference type="ARBA" id="ARBA00046340"/>
    </source>
</evidence>
<feature type="signal peptide" evidence="13">
    <location>
        <begin position="1"/>
        <end position="19"/>
    </location>
</feature>
<feature type="region of interest" description="Disordered" evidence="12">
    <location>
        <begin position="321"/>
        <end position="349"/>
    </location>
</feature>
<evidence type="ECO:0000256" key="12">
    <source>
        <dbReference type="SAM" id="MobiDB-lite"/>
    </source>
</evidence>
<keyword evidence="6" id="KW-0560">Oxidoreductase</keyword>
<comment type="subcellular location">
    <subcellularLocation>
        <location evidence="2">Secreted</location>
    </subcellularLocation>
</comment>
<keyword evidence="7" id="KW-0186">Copper</keyword>
<keyword evidence="15" id="KW-1185">Reference proteome</keyword>
<keyword evidence="5 13" id="KW-0732">Signal</keyword>
<keyword evidence="8" id="KW-0503">Monooxygenase</keyword>
<comment type="cofactor">
    <cofactor evidence="1">
        <name>Cu(2+)</name>
        <dbReference type="ChEBI" id="CHEBI:29036"/>
    </cofactor>
</comment>
<organism evidence="14 15">
    <name type="scientific">Pholiota conissans</name>
    <dbReference type="NCBI Taxonomy" id="109636"/>
    <lineage>
        <taxon>Eukaryota</taxon>
        <taxon>Fungi</taxon>
        <taxon>Dikarya</taxon>
        <taxon>Basidiomycota</taxon>
        <taxon>Agaricomycotina</taxon>
        <taxon>Agaricomycetes</taxon>
        <taxon>Agaricomycetidae</taxon>
        <taxon>Agaricales</taxon>
        <taxon>Agaricineae</taxon>
        <taxon>Strophariaceae</taxon>
        <taxon>Pholiota</taxon>
    </lineage>
</organism>